<dbReference type="RefSeq" id="WP_085496521.1">
    <property type="nucleotide sequence ID" value="NZ_FXAO01000001.1"/>
</dbReference>
<dbReference type="Proteomes" id="UP000193420">
    <property type="component" value="Unassembled WGS sequence"/>
</dbReference>
<dbReference type="SUPFAM" id="SSF55144">
    <property type="entry name" value="LigT-like"/>
    <property type="match status" value="1"/>
</dbReference>
<sequence length="226" mass="26838">MNLENHYKKLYEESVGKIASDHYEIDNLIESDKDNRFGITLLVRPPIEVKYRIQEFLEIFKKIEPNQYYYPNTDIHITVMSIISCYEGFDIEKIDLPKYIKLIEKCTFEKKEINIAFRGITASPSGIMIQGFMDNNGLNNIRDKLRKEFKNSDLEQSLDKRYSIQTAHATIIRFKAEIKQKGKFLQALNENINYDFGTFKVNKFELVYNDWYQSEKYVKLIHEFVI</sequence>
<dbReference type="EMBL" id="FXAO01000001">
    <property type="protein sequence ID" value="SMG14906.1"/>
    <property type="molecule type" value="Genomic_DNA"/>
</dbReference>
<name>A0A1X7IKN9_9FLAO</name>
<evidence type="ECO:0000313" key="2">
    <source>
        <dbReference type="Proteomes" id="UP000193420"/>
    </source>
</evidence>
<dbReference type="Gene3D" id="3.90.1140.10">
    <property type="entry name" value="Cyclic phosphodiesterase"/>
    <property type="match status" value="1"/>
</dbReference>
<dbReference type="GO" id="GO:0016874">
    <property type="term" value="F:ligase activity"/>
    <property type="evidence" value="ECO:0007669"/>
    <property type="project" value="UniProtKB-KW"/>
</dbReference>
<dbReference type="AlphaFoldDB" id="A0A1X7IKN9"/>
<keyword evidence="2" id="KW-1185">Reference proteome</keyword>
<organism evidence="1 2">
    <name type="scientific">Arenibacter troitsensis</name>
    <dbReference type="NCBI Taxonomy" id="188872"/>
    <lineage>
        <taxon>Bacteria</taxon>
        <taxon>Pseudomonadati</taxon>
        <taxon>Bacteroidota</taxon>
        <taxon>Flavobacteriia</taxon>
        <taxon>Flavobacteriales</taxon>
        <taxon>Flavobacteriaceae</taxon>
        <taxon>Arenibacter</taxon>
    </lineage>
</organism>
<dbReference type="OrthoDB" id="2326088at2"/>
<dbReference type="InterPro" id="IPR009097">
    <property type="entry name" value="Cyclic_Pdiesterase"/>
</dbReference>
<proteinExistence type="predicted"/>
<gene>
    <name evidence="1" type="ORF">SAMN03080602_00909</name>
</gene>
<dbReference type="STRING" id="188872.SAMN03080602_00909"/>
<reference evidence="2" key="1">
    <citation type="submission" date="2017-04" db="EMBL/GenBank/DDBJ databases">
        <authorList>
            <person name="Varghese N."/>
            <person name="Submissions S."/>
        </authorList>
    </citation>
    <scope>NUCLEOTIDE SEQUENCE [LARGE SCALE GENOMIC DNA]</scope>
    <source>
        <strain evidence="2">DSM 19835</strain>
    </source>
</reference>
<evidence type="ECO:0000313" key="1">
    <source>
        <dbReference type="EMBL" id="SMG14906.1"/>
    </source>
</evidence>
<accession>A0A1X7IKN9</accession>
<keyword evidence="1" id="KW-0436">Ligase</keyword>
<protein>
    <submittedName>
        <fullName evidence="1">2'-5' RNA ligase</fullName>
    </submittedName>
</protein>